<reference evidence="2 3" key="1">
    <citation type="submission" date="2013-01" db="EMBL/GenBank/DDBJ databases">
        <authorList>
            <person name="Harkins D.M."/>
            <person name="Durkin A.S."/>
            <person name="Brinkac L.M."/>
            <person name="Haft D.H."/>
            <person name="Selengut J.D."/>
            <person name="Sanka R."/>
            <person name="DePew J."/>
            <person name="Purushe J."/>
            <person name="Hartskeerl R.A."/>
            <person name="Ahmed A."/>
            <person name="van der Linden H."/>
            <person name="Goris M.G.A."/>
            <person name="Vinetz J.M."/>
            <person name="Sutton G.G."/>
            <person name="Nierman W.C."/>
            <person name="Fouts D.E."/>
        </authorList>
    </citation>
    <scope>NUCLEOTIDE SEQUENCE [LARGE SCALE GENOMIC DNA]</scope>
    <source>
        <strain evidence="2 3">MAVJ 401</strain>
    </source>
</reference>
<evidence type="ECO:0000313" key="3">
    <source>
        <dbReference type="Proteomes" id="UP000012106"/>
    </source>
</evidence>
<dbReference type="EMBL" id="AHMU02000047">
    <property type="protein sequence ID" value="EMN21867.1"/>
    <property type="molecule type" value="Genomic_DNA"/>
</dbReference>
<proteinExistence type="predicted"/>
<dbReference type="GO" id="GO:0006629">
    <property type="term" value="P:lipid metabolic process"/>
    <property type="evidence" value="ECO:0007669"/>
    <property type="project" value="InterPro"/>
</dbReference>
<dbReference type="InterPro" id="IPR030395">
    <property type="entry name" value="GP_PDE_dom"/>
</dbReference>
<sequence>MEDISEALKIDSKTEGGITILILTDNRIMDLSKISFLNGDSFANSKQSITRTSVNPPITKCNSSHNFQIRKRRPLCLNTNMIENIKDRNDLKRPLVFAHRGFSGEFPENTMVAFQKAIQVKADLIELDVTLSEDREIVVIHDDDLDRTTKLVGNVRKFEAKILNELDAGSWFSRKFRKEKIPLLKDVFRLIQKSKTDLNIEIKSTALDPHLNENSIELSVLNSIGRFQLLPRIVISSFSWECLERIRNLNQDIKLGVLVGDGSGDVLEAIVFGKKIKAWSIHPSMEDASEENLRSISENNFLSVVYTVNEEEEMKRFLSRGADGLFTNFPKLMRELAEKKFLYSSKRTI</sequence>
<dbReference type="Proteomes" id="UP000012106">
    <property type="component" value="Unassembled WGS sequence"/>
</dbReference>
<dbReference type="PROSITE" id="PS51704">
    <property type="entry name" value="GP_PDE"/>
    <property type="match status" value="1"/>
</dbReference>
<dbReference type="PANTHER" id="PTHR46211">
    <property type="entry name" value="GLYCEROPHOSPHORYL DIESTER PHOSPHODIESTERASE"/>
    <property type="match status" value="1"/>
</dbReference>
<organism evidence="2 3">
    <name type="scientific">Leptospira santarosai serovar Arenal str. MAVJ 401</name>
    <dbReference type="NCBI Taxonomy" id="1049976"/>
    <lineage>
        <taxon>Bacteria</taxon>
        <taxon>Pseudomonadati</taxon>
        <taxon>Spirochaetota</taxon>
        <taxon>Spirochaetia</taxon>
        <taxon>Leptospirales</taxon>
        <taxon>Leptospiraceae</taxon>
        <taxon>Leptospira</taxon>
    </lineage>
</organism>
<gene>
    <name evidence="2" type="ORF">LEP1GSC063_3531</name>
</gene>
<evidence type="ECO:0000313" key="2">
    <source>
        <dbReference type="EMBL" id="EMN21867.1"/>
    </source>
</evidence>
<dbReference type="InterPro" id="IPR017946">
    <property type="entry name" value="PLC-like_Pdiesterase_TIM-brl"/>
</dbReference>
<dbReference type="CDD" id="cd08563">
    <property type="entry name" value="GDPD_TtGDE_like"/>
    <property type="match status" value="1"/>
</dbReference>
<feature type="domain" description="GP-PDE" evidence="1">
    <location>
        <begin position="94"/>
        <end position="337"/>
    </location>
</feature>
<dbReference type="PANTHER" id="PTHR46211:SF1">
    <property type="entry name" value="GLYCEROPHOSPHODIESTER PHOSPHODIESTERASE, CYTOPLASMIC"/>
    <property type="match status" value="1"/>
</dbReference>
<name>M6K262_9LEPT</name>
<dbReference type="SUPFAM" id="SSF51695">
    <property type="entry name" value="PLC-like phosphodiesterases"/>
    <property type="match status" value="1"/>
</dbReference>
<comment type="caution">
    <text evidence="2">The sequence shown here is derived from an EMBL/GenBank/DDBJ whole genome shotgun (WGS) entry which is preliminary data.</text>
</comment>
<protein>
    <submittedName>
        <fullName evidence="2">Glycerophosphodiester phosphodiesterase family protein</fullName>
    </submittedName>
</protein>
<dbReference type="AlphaFoldDB" id="M6K262"/>
<evidence type="ECO:0000259" key="1">
    <source>
        <dbReference type="PROSITE" id="PS51704"/>
    </source>
</evidence>
<dbReference type="Pfam" id="PF03009">
    <property type="entry name" value="GDPD"/>
    <property type="match status" value="1"/>
</dbReference>
<dbReference type="GO" id="GO:0008081">
    <property type="term" value="F:phosphoric diester hydrolase activity"/>
    <property type="evidence" value="ECO:0007669"/>
    <property type="project" value="InterPro"/>
</dbReference>
<dbReference type="Gene3D" id="3.20.20.190">
    <property type="entry name" value="Phosphatidylinositol (PI) phosphodiesterase"/>
    <property type="match status" value="1"/>
</dbReference>
<accession>M6K262</accession>